<organism evidence="2 3">
    <name type="scientific">Steinernema carpocapsae</name>
    <name type="common">Entomopathogenic nematode</name>
    <dbReference type="NCBI Taxonomy" id="34508"/>
    <lineage>
        <taxon>Eukaryota</taxon>
        <taxon>Metazoa</taxon>
        <taxon>Ecdysozoa</taxon>
        <taxon>Nematoda</taxon>
        <taxon>Chromadorea</taxon>
        <taxon>Rhabditida</taxon>
        <taxon>Tylenchina</taxon>
        <taxon>Panagrolaimomorpha</taxon>
        <taxon>Strongyloidoidea</taxon>
        <taxon>Steinernematidae</taxon>
        <taxon>Steinernema</taxon>
    </lineage>
</organism>
<evidence type="ECO:0000313" key="2">
    <source>
        <dbReference type="EMBL" id="TKR76299.1"/>
    </source>
</evidence>
<dbReference type="AlphaFoldDB" id="A0A4U5N1R1"/>
<gene>
    <name evidence="2" type="ORF">L596_017458</name>
</gene>
<reference evidence="2 3" key="1">
    <citation type="journal article" date="2015" name="Genome Biol.">
        <title>Comparative genomics of Steinernema reveals deeply conserved gene regulatory networks.</title>
        <authorList>
            <person name="Dillman A.R."/>
            <person name="Macchietto M."/>
            <person name="Porter C.F."/>
            <person name="Rogers A."/>
            <person name="Williams B."/>
            <person name="Antoshechkin I."/>
            <person name="Lee M.M."/>
            <person name="Goodwin Z."/>
            <person name="Lu X."/>
            <person name="Lewis E.E."/>
            <person name="Goodrich-Blair H."/>
            <person name="Stock S.P."/>
            <person name="Adams B.J."/>
            <person name="Sternberg P.W."/>
            <person name="Mortazavi A."/>
        </authorList>
    </citation>
    <scope>NUCLEOTIDE SEQUENCE [LARGE SCALE GENOMIC DNA]</scope>
    <source>
        <strain evidence="2 3">ALL</strain>
    </source>
</reference>
<dbReference type="Proteomes" id="UP000298663">
    <property type="component" value="Unassembled WGS sequence"/>
</dbReference>
<reference evidence="2 3" key="2">
    <citation type="journal article" date="2019" name="G3 (Bethesda)">
        <title>Hybrid Assembly of the Genome of the Entomopathogenic Nematode Steinernema carpocapsae Identifies the X-Chromosome.</title>
        <authorList>
            <person name="Serra L."/>
            <person name="Macchietto M."/>
            <person name="Macias-Munoz A."/>
            <person name="McGill C.J."/>
            <person name="Rodriguez I.M."/>
            <person name="Rodriguez B."/>
            <person name="Murad R."/>
            <person name="Mortazavi A."/>
        </authorList>
    </citation>
    <scope>NUCLEOTIDE SEQUENCE [LARGE SCALE GENOMIC DNA]</scope>
    <source>
        <strain evidence="2 3">ALL</strain>
    </source>
</reference>
<feature type="region of interest" description="Disordered" evidence="1">
    <location>
        <begin position="1"/>
        <end position="27"/>
    </location>
</feature>
<sequence>MQYFGLLSSSLRSRRRQSVHSAETRLRRPHIDRSADLRVARVVVRRRLPPPLDASSTTLSSSLRAGGCVTDQFTPKQAT</sequence>
<comment type="caution">
    <text evidence="2">The sequence shown here is derived from an EMBL/GenBank/DDBJ whole genome shotgun (WGS) entry which is preliminary data.</text>
</comment>
<protein>
    <submittedName>
        <fullName evidence="2">Uncharacterized protein</fullName>
    </submittedName>
</protein>
<evidence type="ECO:0000313" key="3">
    <source>
        <dbReference type="Proteomes" id="UP000298663"/>
    </source>
</evidence>
<keyword evidence="3" id="KW-1185">Reference proteome</keyword>
<feature type="compositionally biased region" description="Low complexity" evidence="1">
    <location>
        <begin position="1"/>
        <end position="11"/>
    </location>
</feature>
<proteinExistence type="predicted"/>
<evidence type="ECO:0000256" key="1">
    <source>
        <dbReference type="SAM" id="MobiDB-lite"/>
    </source>
</evidence>
<accession>A0A4U5N1R1</accession>
<name>A0A4U5N1R1_STECR</name>
<dbReference type="EMBL" id="AZBU02000005">
    <property type="protein sequence ID" value="TKR76299.1"/>
    <property type="molecule type" value="Genomic_DNA"/>
</dbReference>